<dbReference type="InterPro" id="IPR036291">
    <property type="entry name" value="NAD(P)-bd_dom_sf"/>
</dbReference>
<feature type="domain" description="Glycerol-3-phosphate dehydrogenase NAD-dependent N-terminal" evidence="2">
    <location>
        <begin position="5"/>
        <end position="108"/>
    </location>
</feature>
<protein>
    <submittedName>
        <fullName evidence="4">NAD/NADP octopine/nopaline dehydrogenase family protein</fullName>
    </submittedName>
</protein>
<dbReference type="SUPFAM" id="SSF48179">
    <property type="entry name" value="6-phosphogluconate dehydrogenase C-terminal domain-like"/>
    <property type="match status" value="1"/>
</dbReference>
<evidence type="ECO:0000259" key="2">
    <source>
        <dbReference type="Pfam" id="PF01210"/>
    </source>
</evidence>
<dbReference type="Proteomes" id="UP000824106">
    <property type="component" value="Unassembled WGS sequence"/>
</dbReference>
<dbReference type="Pfam" id="PF02317">
    <property type="entry name" value="Octopine_DH"/>
    <property type="match status" value="1"/>
</dbReference>
<dbReference type="InterPro" id="IPR013328">
    <property type="entry name" value="6PGD_dom2"/>
</dbReference>
<dbReference type="EMBL" id="DXAZ01000124">
    <property type="protein sequence ID" value="HIZ71629.1"/>
    <property type="molecule type" value="Genomic_DNA"/>
</dbReference>
<dbReference type="InterPro" id="IPR003421">
    <property type="entry name" value="Opine_DH"/>
</dbReference>
<comment type="caution">
    <text evidence="4">The sequence shown here is derived from an EMBL/GenBank/DDBJ whole genome shotgun (WGS) entry which is preliminary data.</text>
</comment>
<dbReference type="Gene3D" id="3.40.50.720">
    <property type="entry name" value="NAD(P)-binding Rossmann-like Domain"/>
    <property type="match status" value="1"/>
</dbReference>
<dbReference type="AlphaFoldDB" id="A0A9D2G218"/>
<evidence type="ECO:0000259" key="3">
    <source>
        <dbReference type="Pfam" id="PF02317"/>
    </source>
</evidence>
<dbReference type="GO" id="GO:0051287">
    <property type="term" value="F:NAD binding"/>
    <property type="evidence" value="ECO:0007669"/>
    <property type="project" value="InterPro"/>
</dbReference>
<dbReference type="InterPro" id="IPR011128">
    <property type="entry name" value="G3P_DH_NAD-dep_N"/>
</dbReference>
<dbReference type="InterPro" id="IPR008927">
    <property type="entry name" value="6-PGluconate_DH-like_C_sf"/>
</dbReference>
<dbReference type="Gene3D" id="1.10.1040.10">
    <property type="entry name" value="N-(1-d-carboxylethyl)-l-norvaline Dehydrogenase, domain 2"/>
    <property type="match status" value="1"/>
</dbReference>
<feature type="domain" description="Opine dehydrogenase" evidence="3">
    <location>
        <begin position="189"/>
        <end position="335"/>
    </location>
</feature>
<evidence type="ECO:0000256" key="1">
    <source>
        <dbReference type="ARBA" id="ARBA00023002"/>
    </source>
</evidence>
<dbReference type="PANTHER" id="PTHR38015:SF1">
    <property type="entry name" value="OPINE DEHYDROGENASE DOMAIN-CONTAINING PROTEIN"/>
    <property type="match status" value="1"/>
</dbReference>
<evidence type="ECO:0000313" key="4">
    <source>
        <dbReference type="EMBL" id="HIZ71629.1"/>
    </source>
</evidence>
<keyword evidence="1" id="KW-0560">Oxidoreductase</keyword>
<dbReference type="GO" id="GO:0046168">
    <property type="term" value="P:glycerol-3-phosphate catabolic process"/>
    <property type="evidence" value="ECO:0007669"/>
    <property type="project" value="InterPro"/>
</dbReference>
<reference evidence="4" key="1">
    <citation type="journal article" date="2021" name="PeerJ">
        <title>Extensive microbial diversity within the chicken gut microbiome revealed by metagenomics and culture.</title>
        <authorList>
            <person name="Gilroy R."/>
            <person name="Ravi A."/>
            <person name="Getino M."/>
            <person name="Pursley I."/>
            <person name="Horton D.L."/>
            <person name="Alikhan N.F."/>
            <person name="Baker D."/>
            <person name="Gharbi K."/>
            <person name="Hall N."/>
            <person name="Watson M."/>
            <person name="Adriaenssens E.M."/>
            <person name="Foster-Nyarko E."/>
            <person name="Jarju S."/>
            <person name="Secka A."/>
            <person name="Antonio M."/>
            <person name="Oren A."/>
            <person name="Chaudhuri R.R."/>
            <person name="La Ragione R."/>
            <person name="Hildebrand F."/>
            <person name="Pallen M.J."/>
        </authorList>
    </citation>
    <scope>NUCLEOTIDE SEQUENCE</scope>
    <source>
        <strain evidence="4">CHK169-4300</strain>
    </source>
</reference>
<name>A0A9D2G218_9LACT</name>
<dbReference type="GO" id="GO:0016616">
    <property type="term" value="F:oxidoreductase activity, acting on the CH-OH group of donors, NAD or NADP as acceptor"/>
    <property type="evidence" value="ECO:0007669"/>
    <property type="project" value="InterPro"/>
</dbReference>
<gene>
    <name evidence="4" type="ORF">H9808_07710</name>
</gene>
<dbReference type="SUPFAM" id="SSF51735">
    <property type="entry name" value="NAD(P)-binding Rossmann-fold domains"/>
    <property type="match status" value="1"/>
</dbReference>
<proteinExistence type="predicted"/>
<dbReference type="InterPro" id="IPR051729">
    <property type="entry name" value="Opine/Lysopine_DH"/>
</dbReference>
<evidence type="ECO:0000313" key="5">
    <source>
        <dbReference type="Proteomes" id="UP000824106"/>
    </source>
</evidence>
<dbReference type="Pfam" id="PF01210">
    <property type="entry name" value="NAD_Gly3P_dh_N"/>
    <property type="match status" value="1"/>
</dbReference>
<organism evidence="4 5">
    <name type="scientific">Candidatus Atopostipes pullistercoris</name>
    <dbReference type="NCBI Taxonomy" id="2838467"/>
    <lineage>
        <taxon>Bacteria</taxon>
        <taxon>Bacillati</taxon>
        <taxon>Bacillota</taxon>
        <taxon>Bacilli</taxon>
        <taxon>Lactobacillales</taxon>
        <taxon>Carnobacteriaceae</taxon>
        <taxon>Atopostipes</taxon>
    </lineage>
</organism>
<accession>A0A9D2G218</accession>
<reference evidence="4" key="2">
    <citation type="submission" date="2021-04" db="EMBL/GenBank/DDBJ databases">
        <authorList>
            <person name="Gilroy R."/>
        </authorList>
    </citation>
    <scope>NUCLEOTIDE SEQUENCE</scope>
    <source>
        <strain evidence="4">CHK169-4300</strain>
    </source>
</reference>
<sequence length="364" mass="40348">MIKDSIAIIGAGNGGITAAADLKQKGFIVSLYGNKKSEAKLSEIKKQGEVHLEDENGSNFYEIDLVTTDIEEAIKDCELIMLTVPGFAIENIAETLAPVVLESQAILINGASTLSSLRFVKTAEKLGIKKKFLIGETNSLTYGTRAFPREARAELSLRVNKIFVSAYPKENTGKLLDIANKYYSCFVPAENIWHTTLENGNPEVHPGPTLLNVGRIDYSKGDFYLYKEGITEHTIKLLRAIESERIQIGKALGFELENASESRYNRGYFTNNTDDLQTLFNKSPVFTQIKGPESINSRYFTEDISDGLVLWSDLGKVTKIPTPNIDSVIQIGSTILDTNFFETGLTLEKLELENKSTEELIKSV</sequence>
<dbReference type="PANTHER" id="PTHR38015">
    <property type="entry name" value="BLR6086 PROTEIN"/>
    <property type="match status" value="1"/>
</dbReference>